<dbReference type="SUPFAM" id="SSF56349">
    <property type="entry name" value="DNA breaking-rejoining enzymes"/>
    <property type="match status" value="1"/>
</dbReference>
<dbReference type="InterPro" id="IPR053876">
    <property type="entry name" value="Phage_int_M"/>
</dbReference>
<keyword evidence="3 5" id="KW-0238">DNA-binding</keyword>
<dbReference type="InterPro" id="IPR013762">
    <property type="entry name" value="Integrase-like_cat_sf"/>
</dbReference>
<dbReference type="InterPro" id="IPR025166">
    <property type="entry name" value="Integrase_DNA_bind_dom"/>
</dbReference>
<dbReference type="Gene3D" id="1.10.443.10">
    <property type="entry name" value="Intergrase catalytic core"/>
    <property type="match status" value="1"/>
</dbReference>
<evidence type="ECO:0000313" key="8">
    <source>
        <dbReference type="EMBL" id="QSP95070.1"/>
    </source>
</evidence>
<dbReference type="Pfam" id="PF00589">
    <property type="entry name" value="Phage_integrase"/>
    <property type="match status" value="1"/>
</dbReference>
<evidence type="ECO:0000259" key="6">
    <source>
        <dbReference type="PROSITE" id="PS51898"/>
    </source>
</evidence>
<keyword evidence="2" id="KW-0229">DNA integration</keyword>
<dbReference type="InterPro" id="IPR010998">
    <property type="entry name" value="Integrase_recombinase_N"/>
</dbReference>
<accession>A0ABX7MRS8</accession>
<evidence type="ECO:0000259" key="7">
    <source>
        <dbReference type="PROSITE" id="PS51900"/>
    </source>
</evidence>
<proteinExistence type="inferred from homology"/>
<dbReference type="EMBL" id="CP071247">
    <property type="protein sequence ID" value="QSP95070.1"/>
    <property type="molecule type" value="Genomic_DNA"/>
</dbReference>
<evidence type="ECO:0000256" key="5">
    <source>
        <dbReference type="PROSITE-ProRule" id="PRU01248"/>
    </source>
</evidence>
<dbReference type="InterPro" id="IPR011010">
    <property type="entry name" value="DNA_brk_join_enz"/>
</dbReference>
<evidence type="ECO:0000256" key="2">
    <source>
        <dbReference type="ARBA" id="ARBA00022908"/>
    </source>
</evidence>
<dbReference type="CDD" id="cd00801">
    <property type="entry name" value="INT_P4_C"/>
    <property type="match status" value="1"/>
</dbReference>
<dbReference type="InterPro" id="IPR044068">
    <property type="entry name" value="CB"/>
</dbReference>
<evidence type="ECO:0000313" key="9">
    <source>
        <dbReference type="Proteomes" id="UP000663555"/>
    </source>
</evidence>
<dbReference type="Gene3D" id="1.10.150.130">
    <property type="match status" value="1"/>
</dbReference>
<evidence type="ECO:0000256" key="1">
    <source>
        <dbReference type="ARBA" id="ARBA00008857"/>
    </source>
</evidence>
<dbReference type="Proteomes" id="UP000663555">
    <property type="component" value="Chromosome"/>
</dbReference>
<name>A0ABX7MRS8_9GAMM</name>
<keyword evidence="9" id="KW-1185">Reference proteome</keyword>
<keyword evidence="4" id="KW-0233">DNA recombination</keyword>
<evidence type="ECO:0000256" key="4">
    <source>
        <dbReference type="ARBA" id="ARBA00023172"/>
    </source>
</evidence>
<organism evidence="8 9">
    <name type="scientific">Marinobacter salinisoli</name>
    <dbReference type="NCBI Taxonomy" id="2769486"/>
    <lineage>
        <taxon>Bacteria</taxon>
        <taxon>Pseudomonadati</taxon>
        <taxon>Pseudomonadota</taxon>
        <taxon>Gammaproteobacteria</taxon>
        <taxon>Pseudomonadales</taxon>
        <taxon>Marinobacteraceae</taxon>
        <taxon>Marinobacter</taxon>
    </lineage>
</organism>
<feature type="domain" description="Tyr recombinase" evidence="6">
    <location>
        <begin position="210"/>
        <end position="386"/>
    </location>
</feature>
<dbReference type="InterPro" id="IPR050808">
    <property type="entry name" value="Phage_Integrase"/>
</dbReference>
<dbReference type="InterPro" id="IPR002104">
    <property type="entry name" value="Integrase_catalytic"/>
</dbReference>
<dbReference type="Gene3D" id="3.30.160.390">
    <property type="entry name" value="Integrase, DNA-binding domain"/>
    <property type="match status" value="1"/>
</dbReference>
<dbReference type="InterPro" id="IPR038488">
    <property type="entry name" value="Integrase_DNA-bd_sf"/>
</dbReference>
<dbReference type="PROSITE" id="PS51898">
    <property type="entry name" value="TYR_RECOMBINASE"/>
    <property type="match status" value="1"/>
</dbReference>
<dbReference type="Pfam" id="PF13356">
    <property type="entry name" value="Arm-DNA-bind_3"/>
    <property type="match status" value="1"/>
</dbReference>
<sequence>MSRTMNKLTKNTIKHASFEKFGKRTKLADGGGLYLDVQKAGRYWRMKYRFGGKEKLLALGVYPSISLKEARTKRDEAKRLLADSIDPMTHRSSIKTERIQTATNTFKAVAEEWLEHVHKKSVGETTSGRNERRLEMYAYPKLGRQPIAEVEPTDVLAVLRDIEKAGHLESAHRVKTLIGQIFRYAVSIGCARRDVTGDLRGILPPSKPKHHAAIVTPDEIAKLLNLIDGYWGTPTVRLALNMSPYVFLRPGELRTMRWDEIDWEDATWAREKTKNGEAFIVPLARQVVEILHELHEINGKSEWVFPNGHSRKRPMSDNGINSALKRMELRDIMTPHGFRAMARTVLAERLGFPTEIIEMQLAHRVRDVHGRAYNRTTWLPERRTMMKKWADYLDGLKATNKNVTPIHRAEKV</sequence>
<dbReference type="Pfam" id="PF22022">
    <property type="entry name" value="Phage_int_M"/>
    <property type="match status" value="1"/>
</dbReference>
<dbReference type="PANTHER" id="PTHR30629:SF2">
    <property type="entry name" value="PROPHAGE INTEGRASE INTS-RELATED"/>
    <property type="match status" value="1"/>
</dbReference>
<dbReference type="PROSITE" id="PS51900">
    <property type="entry name" value="CB"/>
    <property type="match status" value="1"/>
</dbReference>
<gene>
    <name evidence="8" type="ORF">LPB19_01210</name>
</gene>
<reference evidence="8 9" key="1">
    <citation type="submission" date="2021-03" db="EMBL/GenBank/DDBJ databases">
        <title>Genome sequencing of Marinobacter sp. LPB0319.</title>
        <authorList>
            <person name="Kim J."/>
        </authorList>
    </citation>
    <scope>NUCLEOTIDE SEQUENCE [LARGE SCALE GENOMIC DNA]</scope>
    <source>
        <strain evidence="8 9">LPB0319</strain>
    </source>
</reference>
<feature type="domain" description="Core-binding (CB)" evidence="7">
    <location>
        <begin position="104"/>
        <end position="186"/>
    </location>
</feature>
<comment type="similarity">
    <text evidence="1">Belongs to the 'phage' integrase family.</text>
</comment>
<dbReference type="PANTHER" id="PTHR30629">
    <property type="entry name" value="PROPHAGE INTEGRASE"/>
    <property type="match status" value="1"/>
</dbReference>
<evidence type="ECO:0000256" key="3">
    <source>
        <dbReference type="ARBA" id="ARBA00023125"/>
    </source>
</evidence>
<protein>
    <submittedName>
        <fullName evidence="8">Tyrosine-type recombinase/integrase</fullName>
    </submittedName>
</protein>